<protein>
    <submittedName>
        <fullName evidence="1">Uncharacterized protein</fullName>
    </submittedName>
</protein>
<dbReference type="PANTHER" id="PTHR47169:SF2">
    <property type="entry name" value="OS01G0541250 PROTEIN"/>
    <property type="match status" value="1"/>
</dbReference>
<dbReference type="VEuPathDB" id="FungiDB:H310_12518"/>
<dbReference type="GO" id="GO:0003676">
    <property type="term" value="F:nucleic acid binding"/>
    <property type="evidence" value="ECO:0007669"/>
    <property type="project" value="InterPro"/>
</dbReference>
<dbReference type="RefSeq" id="XP_008877809.1">
    <property type="nucleotide sequence ID" value="XM_008879587.1"/>
</dbReference>
<reference evidence="1" key="1">
    <citation type="submission" date="2013-12" db="EMBL/GenBank/DDBJ databases">
        <title>The Genome Sequence of Aphanomyces invadans NJM9701.</title>
        <authorList>
            <consortium name="The Broad Institute Genomics Platform"/>
            <person name="Russ C."/>
            <person name="Tyler B."/>
            <person name="van West P."/>
            <person name="Dieguez-Uribeondo J."/>
            <person name="Young S.K."/>
            <person name="Zeng Q."/>
            <person name="Gargeya S."/>
            <person name="Fitzgerald M."/>
            <person name="Abouelleil A."/>
            <person name="Alvarado L."/>
            <person name="Chapman S.B."/>
            <person name="Gainer-Dewar J."/>
            <person name="Goldberg J."/>
            <person name="Griggs A."/>
            <person name="Gujja S."/>
            <person name="Hansen M."/>
            <person name="Howarth C."/>
            <person name="Imamovic A."/>
            <person name="Ireland A."/>
            <person name="Larimer J."/>
            <person name="McCowan C."/>
            <person name="Murphy C."/>
            <person name="Pearson M."/>
            <person name="Poon T.W."/>
            <person name="Priest M."/>
            <person name="Roberts A."/>
            <person name="Saif S."/>
            <person name="Shea T."/>
            <person name="Sykes S."/>
            <person name="Wortman J."/>
            <person name="Nusbaum C."/>
            <person name="Birren B."/>
        </authorList>
    </citation>
    <scope>NUCLEOTIDE SEQUENCE [LARGE SCALE GENOMIC DNA]</scope>
    <source>
        <strain evidence="1">NJM9701</strain>
    </source>
</reference>
<name>A0A024TJH0_9STRA</name>
<dbReference type="Gene3D" id="3.30.420.10">
    <property type="entry name" value="Ribonuclease H-like superfamily/Ribonuclease H"/>
    <property type="match status" value="1"/>
</dbReference>
<gene>
    <name evidence="1" type="ORF">H310_12518</name>
</gene>
<dbReference type="GeneID" id="20089568"/>
<proteinExistence type="predicted"/>
<sequence length="110" mass="12676">MNGWNVQLTAQPAQNPDFNVLDLGFFNAIQCLHHQITARSIDDLIQCVEGALKNLKWTTLDKSFMSLQKVLEESMKMDGNNVYKLPHLKKDIHLKAGHHELRPSCDEERY</sequence>
<accession>A0A024TJH0</accession>
<organism evidence="1">
    <name type="scientific">Aphanomyces invadans</name>
    <dbReference type="NCBI Taxonomy" id="157072"/>
    <lineage>
        <taxon>Eukaryota</taxon>
        <taxon>Sar</taxon>
        <taxon>Stramenopiles</taxon>
        <taxon>Oomycota</taxon>
        <taxon>Saprolegniomycetes</taxon>
        <taxon>Saprolegniales</taxon>
        <taxon>Verrucalvaceae</taxon>
        <taxon>Aphanomyces</taxon>
    </lineage>
</organism>
<dbReference type="OrthoDB" id="79226at2759"/>
<dbReference type="EMBL" id="KI913991">
    <property type="protein sequence ID" value="ETV93467.1"/>
    <property type="molecule type" value="Genomic_DNA"/>
</dbReference>
<dbReference type="AlphaFoldDB" id="A0A024TJH0"/>
<evidence type="ECO:0000313" key="1">
    <source>
        <dbReference type="EMBL" id="ETV93467.1"/>
    </source>
</evidence>
<dbReference type="InterPro" id="IPR036397">
    <property type="entry name" value="RNaseH_sf"/>
</dbReference>
<dbReference type="PANTHER" id="PTHR47169">
    <property type="entry name" value="OS01G0541250 PROTEIN"/>
    <property type="match status" value="1"/>
</dbReference>